<reference evidence="3" key="1">
    <citation type="journal article" date="2005" name="Nature">
        <title>The map-based sequence of the rice genome.</title>
        <authorList>
            <consortium name="International rice genome sequencing project (IRGSP)"/>
            <person name="Matsumoto T."/>
            <person name="Wu J."/>
            <person name="Kanamori H."/>
            <person name="Katayose Y."/>
            <person name="Fujisawa M."/>
            <person name="Namiki N."/>
            <person name="Mizuno H."/>
            <person name="Yamamoto K."/>
            <person name="Antonio B.A."/>
            <person name="Baba T."/>
            <person name="Sakata K."/>
            <person name="Nagamura Y."/>
            <person name="Aoki H."/>
            <person name="Arikawa K."/>
            <person name="Arita K."/>
            <person name="Bito T."/>
            <person name="Chiden Y."/>
            <person name="Fujitsuka N."/>
            <person name="Fukunaka R."/>
            <person name="Hamada M."/>
            <person name="Harada C."/>
            <person name="Hayashi A."/>
            <person name="Hijishita S."/>
            <person name="Honda M."/>
            <person name="Hosokawa S."/>
            <person name="Ichikawa Y."/>
            <person name="Idonuma A."/>
            <person name="Iijima M."/>
            <person name="Ikeda M."/>
            <person name="Ikeno M."/>
            <person name="Ito K."/>
            <person name="Ito S."/>
            <person name="Ito T."/>
            <person name="Ito Y."/>
            <person name="Ito Y."/>
            <person name="Iwabuchi A."/>
            <person name="Kamiya K."/>
            <person name="Karasawa W."/>
            <person name="Kurita K."/>
            <person name="Katagiri S."/>
            <person name="Kikuta A."/>
            <person name="Kobayashi H."/>
            <person name="Kobayashi N."/>
            <person name="Machita K."/>
            <person name="Maehara T."/>
            <person name="Masukawa M."/>
            <person name="Mizubayashi T."/>
            <person name="Mukai Y."/>
            <person name="Nagasaki H."/>
            <person name="Nagata Y."/>
            <person name="Naito S."/>
            <person name="Nakashima M."/>
            <person name="Nakama Y."/>
            <person name="Nakamichi Y."/>
            <person name="Nakamura M."/>
            <person name="Meguro A."/>
            <person name="Negishi M."/>
            <person name="Ohta I."/>
            <person name="Ohta T."/>
            <person name="Okamoto M."/>
            <person name="Ono N."/>
            <person name="Saji S."/>
            <person name="Sakaguchi M."/>
            <person name="Sakai K."/>
            <person name="Shibata M."/>
            <person name="Shimokawa T."/>
            <person name="Song J."/>
            <person name="Takazaki Y."/>
            <person name="Terasawa K."/>
            <person name="Tsugane M."/>
            <person name="Tsuji K."/>
            <person name="Ueda S."/>
            <person name="Waki K."/>
            <person name="Yamagata H."/>
            <person name="Yamamoto M."/>
            <person name="Yamamoto S."/>
            <person name="Yamane H."/>
            <person name="Yoshiki S."/>
            <person name="Yoshihara R."/>
            <person name="Yukawa K."/>
            <person name="Zhong H."/>
            <person name="Yano M."/>
            <person name="Yuan Q."/>
            <person name="Ouyang S."/>
            <person name="Liu J."/>
            <person name="Jones K.M."/>
            <person name="Gansberger K."/>
            <person name="Moffat K."/>
            <person name="Hill J."/>
            <person name="Bera J."/>
            <person name="Fadrosh D."/>
            <person name="Jin S."/>
            <person name="Johri S."/>
            <person name="Kim M."/>
            <person name="Overton L."/>
            <person name="Reardon M."/>
            <person name="Tsitrin T."/>
            <person name="Vuong H."/>
            <person name="Weaver B."/>
            <person name="Ciecko A."/>
            <person name="Tallon L."/>
            <person name="Jackson J."/>
            <person name="Pai G."/>
            <person name="Aken S.V."/>
            <person name="Utterback T."/>
            <person name="Reidmuller S."/>
            <person name="Feldblyum T."/>
            <person name="Hsiao J."/>
            <person name="Zismann V."/>
            <person name="Iobst S."/>
            <person name="de Vazeille A.R."/>
            <person name="Buell C.R."/>
            <person name="Ying K."/>
            <person name="Li Y."/>
            <person name="Lu T."/>
            <person name="Huang Y."/>
            <person name="Zhao Q."/>
            <person name="Feng Q."/>
            <person name="Zhang L."/>
            <person name="Zhu J."/>
            <person name="Weng Q."/>
            <person name="Mu J."/>
            <person name="Lu Y."/>
            <person name="Fan D."/>
            <person name="Liu Y."/>
            <person name="Guan J."/>
            <person name="Zhang Y."/>
            <person name="Yu S."/>
            <person name="Liu X."/>
            <person name="Zhang Y."/>
            <person name="Hong G."/>
            <person name="Han B."/>
            <person name="Choisne N."/>
            <person name="Demange N."/>
            <person name="Orjeda G."/>
            <person name="Samain S."/>
            <person name="Cattolico L."/>
            <person name="Pelletier E."/>
            <person name="Couloux A."/>
            <person name="Segurens B."/>
            <person name="Wincker P."/>
            <person name="D'Hont A."/>
            <person name="Scarpelli C."/>
            <person name="Weissenbach J."/>
            <person name="Salanoubat M."/>
            <person name="Quetier F."/>
            <person name="Yu Y."/>
            <person name="Kim H.R."/>
            <person name="Rambo T."/>
            <person name="Currie J."/>
            <person name="Collura K."/>
            <person name="Luo M."/>
            <person name="Yang T."/>
            <person name="Ammiraju J.S.S."/>
            <person name="Engler F."/>
            <person name="Soderlund C."/>
            <person name="Wing R.A."/>
            <person name="Palmer L.E."/>
            <person name="de la Bastide M."/>
            <person name="Spiegel L."/>
            <person name="Nascimento L."/>
            <person name="Zutavern T."/>
            <person name="O'Shaughnessy A."/>
            <person name="Dike S."/>
            <person name="Dedhia N."/>
            <person name="Preston R."/>
            <person name="Balija V."/>
            <person name="McCombie W.R."/>
            <person name="Chow T."/>
            <person name="Chen H."/>
            <person name="Chung M."/>
            <person name="Chen C."/>
            <person name="Shaw J."/>
            <person name="Wu H."/>
            <person name="Hsiao K."/>
            <person name="Chao Y."/>
            <person name="Chu M."/>
            <person name="Cheng C."/>
            <person name="Hour A."/>
            <person name="Lee P."/>
            <person name="Lin S."/>
            <person name="Lin Y."/>
            <person name="Liou J."/>
            <person name="Liu S."/>
            <person name="Hsing Y."/>
            <person name="Raghuvanshi S."/>
            <person name="Mohanty A."/>
            <person name="Bharti A.K."/>
            <person name="Gaur A."/>
            <person name="Gupta V."/>
            <person name="Kumar D."/>
            <person name="Ravi V."/>
            <person name="Vij S."/>
            <person name="Kapur A."/>
            <person name="Khurana P."/>
            <person name="Khurana P."/>
            <person name="Khurana J.P."/>
            <person name="Tyagi A.K."/>
            <person name="Gaikwad K."/>
            <person name="Singh A."/>
            <person name="Dalal V."/>
            <person name="Srivastava S."/>
            <person name="Dixit A."/>
            <person name="Pal A.K."/>
            <person name="Ghazi I.A."/>
            <person name="Yadav M."/>
            <person name="Pandit A."/>
            <person name="Bhargava A."/>
            <person name="Sureshbabu K."/>
            <person name="Batra K."/>
            <person name="Sharma T.R."/>
            <person name="Mohapatra T."/>
            <person name="Singh N.K."/>
            <person name="Messing J."/>
            <person name="Nelson A.B."/>
            <person name="Fuks G."/>
            <person name="Kavchok S."/>
            <person name="Keizer G."/>
            <person name="Linton E."/>
            <person name="Llaca V."/>
            <person name="Song R."/>
            <person name="Tanyolac B."/>
            <person name="Young S."/>
            <person name="Ho-Il K."/>
            <person name="Hahn J.H."/>
            <person name="Sangsakoo G."/>
            <person name="Vanavichit A."/>
            <person name="de Mattos Luiz.A.T."/>
            <person name="Zimmer P.D."/>
            <person name="Malone G."/>
            <person name="Dellagostin O."/>
            <person name="de Oliveira A.C."/>
            <person name="Bevan M."/>
            <person name="Bancroft I."/>
            <person name="Minx P."/>
            <person name="Cordum H."/>
            <person name="Wilson R."/>
            <person name="Cheng Z."/>
            <person name="Jin W."/>
            <person name="Jiang J."/>
            <person name="Leong S.A."/>
            <person name="Iwama H."/>
            <person name="Gojobori T."/>
            <person name="Itoh T."/>
            <person name="Niimura Y."/>
            <person name="Fujii Y."/>
            <person name="Habara T."/>
            <person name="Sakai H."/>
            <person name="Sato Y."/>
            <person name="Wilson G."/>
            <person name="Kumar K."/>
            <person name="McCouch S."/>
            <person name="Juretic N."/>
            <person name="Hoen D."/>
            <person name="Wright S."/>
            <person name="Bruskiewich R."/>
            <person name="Bureau T."/>
            <person name="Miyao A."/>
            <person name="Hirochika H."/>
            <person name="Nishikawa T."/>
            <person name="Kadowaki K."/>
            <person name="Sugiura M."/>
            <person name="Burr B."/>
            <person name="Sasaki T."/>
        </authorList>
    </citation>
    <scope>NUCLEOTIDE SEQUENCE [LARGE SCALE GENOMIC DNA]</scope>
    <source>
        <strain evidence="3">cv. Nipponbare</strain>
    </source>
</reference>
<reference evidence="2 3" key="3">
    <citation type="journal article" date="2013" name="Rice">
        <title>Improvement of the Oryza sativa Nipponbare reference genome using next generation sequence and optical map data.</title>
        <authorList>
            <person name="Kawahara Y."/>
            <person name="de la Bastide M."/>
            <person name="Hamilton J.P."/>
            <person name="Kanamori H."/>
            <person name="McCombie W.R."/>
            <person name="Ouyang S."/>
            <person name="Schwartz D.C."/>
            <person name="Tanaka T."/>
            <person name="Wu J."/>
            <person name="Zhou S."/>
            <person name="Childs K.L."/>
            <person name="Davidson R.M."/>
            <person name="Lin H."/>
            <person name="Quesada-Ocampo L."/>
            <person name="Vaillancourt B."/>
            <person name="Sakai H."/>
            <person name="Lee S.S."/>
            <person name="Kim J."/>
            <person name="Numa H."/>
            <person name="Itoh T."/>
            <person name="Buell C.R."/>
            <person name="Matsumoto T."/>
        </authorList>
    </citation>
    <scope>NUCLEOTIDE SEQUENCE [LARGE SCALE GENOMIC DNA]</scope>
    <source>
        <strain evidence="3">cv. Nipponbare</strain>
    </source>
</reference>
<evidence type="ECO:0000313" key="3">
    <source>
        <dbReference type="Proteomes" id="UP000059680"/>
    </source>
</evidence>
<proteinExistence type="predicted"/>
<accession>A0A0N7KCN4</accession>
<dbReference type="STRING" id="39947.A0A0N7KCN4"/>
<gene>
    <name evidence="2" type="ordered locus">Os01g0245565</name>
    <name evidence="2" type="ORF">OSNPB_010245565</name>
</gene>
<protein>
    <submittedName>
        <fullName evidence="2">Os01g0245565 protein</fullName>
    </submittedName>
</protein>
<dbReference type="PANTHER" id="PTHR33086:SF51">
    <property type="entry name" value="OS06G0307900 PROTEIN"/>
    <property type="match status" value="1"/>
</dbReference>
<organism evidence="2 3">
    <name type="scientific">Oryza sativa subsp. japonica</name>
    <name type="common">Rice</name>
    <dbReference type="NCBI Taxonomy" id="39947"/>
    <lineage>
        <taxon>Eukaryota</taxon>
        <taxon>Viridiplantae</taxon>
        <taxon>Streptophyta</taxon>
        <taxon>Embryophyta</taxon>
        <taxon>Tracheophyta</taxon>
        <taxon>Spermatophyta</taxon>
        <taxon>Magnoliopsida</taxon>
        <taxon>Liliopsida</taxon>
        <taxon>Poales</taxon>
        <taxon>Poaceae</taxon>
        <taxon>BOP clade</taxon>
        <taxon>Oryzoideae</taxon>
        <taxon>Oryzeae</taxon>
        <taxon>Oryzinae</taxon>
        <taxon>Oryza</taxon>
        <taxon>Oryza sativa</taxon>
    </lineage>
</organism>
<dbReference type="PANTHER" id="PTHR33086">
    <property type="entry name" value="OS05G0468200 PROTEIN-RELATED"/>
    <property type="match status" value="1"/>
</dbReference>
<keyword evidence="3" id="KW-1185">Reference proteome</keyword>
<reference evidence="2 3" key="2">
    <citation type="journal article" date="2013" name="Plant Cell Physiol.">
        <title>Rice Annotation Project Database (RAP-DB): an integrative and interactive database for rice genomics.</title>
        <authorList>
            <person name="Sakai H."/>
            <person name="Lee S.S."/>
            <person name="Tanaka T."/>
            <person name="Numa H."/>
            <person name="Kim J."/>
            <person name="Kawahara Y."/>
            <person name="Wakimoto H."/>
            <person name="Yang C.C."/>
            <person name="Iwamoto M."/>
            <person name="Abe T."/>
            <person name="Yamada Y."/>
            <person name="Muto A."/>
            <person name="Inokuchi H."/>
            <person name="Ikemura T."/>
            <person name="Matsumoto T."/>
            <person name="Sasaki T."/>
            <person name="Itoh T."/>
        </authorList>
    </citation>
    <scope>NUCLEOTIDE SEQUENCE [LARGE SCALE GENOMIC DNA]</scope>
    <source>
        <strain evidence="3">cv. Nipponbare</strain>
    </source>
</reference>
<sequence length="92" mass="10754">MRYVQIHGPPDEQVVTIWTLHDRVHARWRREYEVPFVETWDGKRYKRSEMERKVPALAGALAPQRPRRDLLLPGPTDVGRRGGRFWSTSSSG</sequence>
<dbReference type="InParanoid" id="A0A0N7KCN4"/>
<evidence type="ECO:0000256" key="1">
    <source>
        <dbReference type="SAM" id="MobiDB-lite"/>
    </source>
</evidence>
<dbReference type="EMBL" id="AP014957">
    <property type="protein sequence ID" value="BAS71305.1"/>
    <property type="molecule type" value="Genomic_DNA"/>
</dbReference>
<name>A0A0N7KCN4_ORYSJ</name>
<feature type="region of interest" description="Disordered" evidence="1">
    <location>
        <begin position="68"/>
        <end position="92"/>
    </location>
</feature>
<dbReference type="PaxDb" id="39947-A0A0N7KCN4"/>
<dbReference type="AlphaFoldDB" id="A0A0N7KCN4"/>
<dbReference type="Proteomes" id="UP000059680">
    <property type="component" value="Chromosome 1"/>
</dbReference>
<evidence type="ECO:0000313" key="2">
    <source>
        <dbReference type="EMBL" id="BAS71305.1"/>
    </source>
</evidence>